<dbReference type="InterPro" id="IPR001288">
    <property type="entry name" value="Translation_initiation_fac_3"/>
</dbReference>
<comment type="similarity">
    <text evidence="1">Belongs to the IF-3 family.</text>
</comment>
<evidence type="ECO:0000259" key="5">
    <source>
        <dbReference type="Pfam" id="PF05198"/>
    </source>
</evidence>
<feature type="compositionally biased region" description="Acidic residues" evidence="4">
    <location>
        <begin position="251"/>
        <end position="263"/>
    </location>
</feature>
<dbReference type="GO" id="GO:0032790">
    <property type="term" value="P:ribosome disassembly"/>
    <property type="evidence" value="ECO:0007669"/>
    <property type="project" value="TreeGrafter"/>
</dbReference>
<dbReference type="AlphaFoldDB" id="A0A2J6T8A9"/>
<dbReference type="SUPFAM" id="SSF55200">
    <property type="entry name" value="Translation initiation factor IF3, C-terminal domain"/>
    <property type="match status" value="1"/>
</dbReference>
<dbReference type="OrthoDB" id="21573at2759"/>
<gene>
    <name evidence="6" type="ORF">K444DRAFT_664371</name>
</gene>
<dbReference type="EMBL" id="KZ613817">
    <property type="protein sequence ID" value="PMD59259.1"/>
    <property type="molecule type" value="Genomic_DNA"/>
</dbReference>
<organism evidence="6 7">
    <name type="scientific">Hyaloscypha bicolor E</name>
    <dbReference type="NCBI Taxonomy" id="1095630"/>
    <lineage>
        <taxon>Eukaryota</taxon>
        <taxon>Fungi</taxon>
        <taxon>Dikarya</taxon>
        <taxon>Ascomycota</taxon>
        <taxon>Pezizomycotina</taxon>
        <taxon>Leotiomycetes</taxon>
        <taxon>Helotiales</taxon>
        <taxon>Hyaloscyphaceae</taxon>
        <taxon>Hyaloscypha</taxon>
        <taxon>Hyaloscypha bicolor</taxon>
    </lineage>
</organism>
<keyword evidence="7" id="KW-1185">Reference proteome</keyword>
<sequence>MKSTRCAFSTAAALHRVFIAPIELVQPGQSKLQFTPRTISSTSTSALRCSTRAPRLLVSQQQKCYASSAAVRSRLPRDDEIKAWSISLVGEDGKLQDPQPTFDVLDSIDRKKDTLVVVVPGEPGVPPICKIMNKEAMRAAEKAKLKGARSAVTEKTIELNWAIDANDLNHRMMKMKGFLMKGNRVEIVLGAKRKGKKATVEEAEALIARVKAAVAEVEGTRESKPADGKLLGVYTLQFEGKLKKGKKDNEVETAEEDREIAPA</sequence>
<evidence type="ECO:0000256" key="4">
    <source>
        <dbReference type="SAM" id="MobiDB-lite"/>
    </source>
</evidence>
<dbReference type="Proteomes" id="UP000235371">
    <property type="component" value="Unassembled WGS sequence"/>
</dbReference>
<evidence type="ECO:0000313" key="7">
    <source>
        <dbReference type="Proteomes" id="UP000235371"/>
    </source>
</evidence>
<feature type="region of interest" description="Disordered" evidence="4">
    <location>
        <begin position="241"/>
        <end position="263"/>
    </location>
</feature>
<dbReference type="InterPro" id="IPR036788">
    <property type="entry name" value="T_IF-3_C_sf"/>
</dbReference>
<dbReference type="Gene3D" id="3.30.110.10">
    <property type="entry name" value="Translation initiation factor 3 (IF-3), C-terminal domain"/>
    <property type="match status" value="1"/>
</dbReference>
<dbReference type="GO" id="GO:0043022">
    <property type="term" value="F:ribosome binding"/>
    <property type="evidence" value="ECO:0007669"/>
    <property type="project" value="TreeGrafter"/>
</dbReference>
<dbReference type="PANTHER" id="PTHR10938">
    <property type="entry name" value="TRANSLATION INITIATION FACTOR IF-3"/>
    <property type="match status" value="1"/>
</dbReference>
<dbReference type="Gene3D" id="3.10.20.80">
    <property type="entry name" value="Translation initiation factor 3 (IF-3), N-terminal domain"/>
    <property type="match status" value="1"/>
</dbReference>
<dbReference type="SUPFAM" id="SSF54364">
    <property type="entry name" value="Translation initiation factor IF3, N-terminal domain"/>
    <property type="match status" value="1"/>
</dbReference>
<dbReference type="RefSeq" id="XP_024736163.1">
    <property type="nucleotide sequence ID" value="XM_024886947.1"/>
</dbReference>
<dbReference type="GO" id="GO:0070124">
    <property type="term" value="P:mitochondrial translational initiation"/>
    <property type="evidence" value="ECO:0007669"/>
    <property type="project" value="TreeGrafter"/>
</dbReference>
<dbReference type="InterPro" id="IPR019814">
    <property type="entry name" value="Translation_initiation_fac_3_N"/>
</dbReference>
<feature type="domain" description="Translation initiation factor 3 N-terminal" evidence="5">
    <location>
        <begin position="79"/>
        <end position="146"/>
    </location>
</feature>
<protein>
    <recommendedName>
        <fullName evidence="5">Translation initiation factor 3 N-terminal domain-containing protein</fullName>
    </recommendedName>
</protein>
<dbReference type="InParanoid" id="A0A2J6T8A9"/>
<evidence type="ECO:0000256" key="2">
    <source>
        <dbReference type="ARBA" id="ARBA00022540"/>
    </source>
</evidence>
<evidence type="ECO:0000256" key="1">
    <source>
        <dbReference type="ARBA" id="ARBA00005439"/>
    </source>
</evidence>
<proteinExistence type="inferred from homology"/>
<keyword evidence="2" id="KW-0396">Initiation factor</keyword>
<dbReference type="PANTHER" id="PTHR10938:SF0">
    <property type="entry name" value="TRANSLATION INITIATION FACTOR IF-3, MITOCHONDRIAL"/>
    <property type="match status" value="1"/>
</dbReference>
<dbReference type="InterPro" id="IPR036787">
    <property type="entry name" value="T_IF-3_N_sf"/>
</dbReference>
<evidence type="ECO:0000256" key="3">
    <source>
        <dbReference type="ARBA" id="ARBA00022917"/>
    </source>
</evidence>
<dbReference type="GO" id="GO:0003743">
    <property type="term" value="F:translation initiation factor activity"/>
    <property type="evidence" value="ECO:0007669"/>
    <property type="project" value="UniProtKB-KW"/>
</dbReference>
<keyword evidence="3" id="KW-0648">Protein biosynthesis</keyword>
<name>A0A2J6T8A9_9HELO</name>
<evidence type="ECO:0000313" key="6">
    <source>
        <dbReference type="EMBL" id="PMD59259.1"/>
    </source>
</evidence>
<dbReference type="GO" id="GO:0005739">
    <property type="term" value="C:mitochondrion"/>
    <property type="evidence" value="ECO:0007669"/>
    <property type="project" value="TreeGrafter"/>
</dbReference>
<accession>A0A2J6T8A9</accession>
<dbReference type="Pfam" id="PF05198">
    <property type="entry name" value="IF3_N"/>
    <property type="match status" value="1"/>
</dbReference>
<reference evidence="6 7" key="1">
    <citation type="submission" date="2016-04" db="EMBL/GenBank/DDBJ databases">
        <title>A degradative enzymes factory behind the ericoid mycorrhizal symbiosis.</title>
        <authorList>
            <consortium name="DOE Joint Genome Institute"/>
            <person name="Martino E."/>
            <person name="Morin E."/>
            <person name="Grelet G."/>
            <person name="Kuo A."/>
            <person name="Kohler A."/>
            <person name="Daghino S."/>
            <person name="Barry K."/>
            <person name="Choi C."/>
            <person name="Cichocki N."/>
            <person name="Clum A."/>
            <person name="Copeland A."/>
            <person name="Hainaut M."/>
            <person name="Haridas S."/>
            <person name="Labutti K."/>
            <person name="Lindquist E."/>
            <person name="Lipzen A."/>
            <person name="Khouja H.-R."/>
            <person name="Murat C."/>
            <person name="Ohm R."/>
            <person name="Olson A."/>
            <person name="Spatafora J."/>
            <person name="Veneault-Fourrey C."/>
            <person name="Henrissat B."/>
            <person name="Grigoriev I."/>
            <person name="Martin F."/>
            <person name="Perotto S."/>
        </authorList>
    </citation>
    <scope>NUCLEOTIDE SEQUENCE [LARGE SCALE GENOMIC DNA]</scope>
    <source>
        <strain evidence="6 7">E</strain>
    </source>
</reference>
<dbReference type="GeneID" id="36595023"/>